<comment type="caution">
    <text evidence="2">The sequence shown here is derived from an EMBL/GenBank/DDBJ whole genome shotgun (WGS) entry which is preliminary data.</text>
</comment>
<evidence type="ECO:0000256" key="1">
    <source>
        <dbReference type="SAM" id="Phobius"/>
    </source>
</evidence>
<keyword evidence="3" id="KW-1185">Reference proteome</keyword>
<dbReference type="Proteomes" id="UP000678228">
    <property type="component" value="Unassembled WGS sequence"/>
</dbReference>
<reference evidence="2" key="1">
    <citation type="submission" date="2021-03" db="EMBL/GenBank/DDBJ databases">
        <title>Bacillus suaedae sp. nov., isolated from Suaeda aralocaspica.</title>
        <authorList>
            <person name="Lei R.F.R."/>
        </authorList>
    </citation>
    <scope>NUCLEOTIDE SEQUENCE</scope>
    <source>
        <strain evidence="2">YZJH907-2</strain>
    </source>
</reference>
<gene>
    <name evidence="2" type="ORF">J7W16_10655</name>
</gene>
<dbReference type="CDD" id="cd21809">
    <property type="entry name" value="ABC-2_lan_permease-like"/>
    <property type="match status" value="1"/>
</dbReference>
<feature type="transmembrane region" description="Helical" evidence="1">
    <location>
        <begin position="15"/>
        <end position="38"/>
    </location>
</feature>
<keyword evidence="1" id="KW-1133">Transmembrane helix</keyword>
<sequence length="235" mass="26871">MILRVLHTDFKKVSLGMWILVFLGPIGIFSLTAINYNVRYDWLITQTDDYWLQLLRQINLFLTPALLLGTTLLASLMASIEHKTNAWKQLLSLPINRLSIYCSKFITVGILLFIPTILMFVGTLFFGFYFDWDLQVPYQAIAINSFYPYFAAIPVLAIQLWFSVASSNQGTPLTFGIVGSIVSMYAYGGPEWLIWKWPHLENKWNIPEISVLLGIVVGGIILFVSLIHFQRKDVK</sequence>
<dbReference type="AlphaFoldDB" id="A0A941APK6"/>
<dbReference type="Pfam" id="PF12730">
    <property type="entry name" value="ABC2_membrane_4"/>
    <property type="match status" value="1"/>
</dbReference>
<keyword evidence="1" id="KW-0472">Membrane</keyword>
<accession>A0A941APK6</accession>
<protein>
    <submittedName>
        <fullName evidence="2">ABC transporter permease</fullName>
    </submittedName>
</protein>
<feature type="transmembrane region" description="Helical" evidence="1">
    <location>
        <begin position="209"/>
        <end position="229"/>
    </location>
</feature>
<feature type="transmembrane region" description="Helical" evidence="1">
    <location>
        <begin position="146"/>
        <end position="164"/>
    </location>
</feature>
<feature type="transmembrane region" description="Helical" evidence="1">
    <location>
        <begin position="58"/>
        <end position="80"/>
    </location>
</feature>
<feature type="transmembrane region" description="Helical" evidence="1">
    <location>
        <begin position="171"/>
        <end position="189"/>
    </location>
</feature>
<dbReference type="PANTHER" id="PTHR37305">
    <property type="entry name" value="INTEGRAL MEMBRANE PROTEIN-RELATED"/>
    <property type="match status" value="1"/>
</dbReference>
<feature type="transmembrane region" description="Helical" evidence="1">
    <location>
        <begin position="101"/>
        <end position="126"/>
    </location>
</feature>
<dbReference type="RefSeq" id="WP_210597298.1">
    <property type="nucleotide sequence ID" value="NZ_JAGKSQ010000004.1"/>
</dbReference>
<evidence type="ECO:0000313" key="2">
    <source>
        <dbReference type="EMBL" id="MBP3951597.1"/>
    </source>
</evidence>
<name>A0A941APK6_9BACI</name>
<dbReference type="PANTHER" id="PTHR37305:SF1">
    <property type="entry name" value="MEMBRANE PROTEIN"/>
    <property type="match status" value="1"/>
</dbReference>
<dbReference type="EMBL" id="JAGKSQ010000004">
    <property type="protein sequence ID" value="MBP3951597.1"/>
    <property type="molecule type" value="Genomic_DNA"/>
</dbReference>
<evidence type="ECO:0000313" key="3">
    <source>
        <dbReference type="Proteomes" id="UP000678228"/>
    </source>
</evidence>
<keyword evidence="1" id="KW-0812">Transmembrane</keyword>
<proteinExistence type="predicted"/>
<organism evidence="2 3">
    <name type="scientific">Halalkalibacter suaedae</name>
    <dbReference type="NCBI Taxonomy" id="2822140"/>
    <lineage>
        <taxon>Bacteria</taxon>
        <taxon>Bacillati</taxon>
        <taxon>Bacillota</taxon>
        <taxon>Bacilli</taxon>
        <taxon>Bacillales</taxon>
        <taxon>Bacillaceae</taxon>
        <taxon>Halalkalibacter</taxon>
    </lineage>
</organism>